<sequence>MEPRTGEEPFSKKKLSSLMHRITATCHRRNSNQATCWVSYSVSHVSSVEYKDSNGFKNLLLHPLIRNPLYGFRSVDFVAEGDENILKQIPFTHDHLIDPLFVKYPLMRIWSTSSCDGLVLMAADKDYITILNLSIKQVNRIPVPGKVCGDVFGLGYDYRSNNYKIFRAPSGIPHKKVSDVDKNMVQIYSFETNS</sequence>
<gene>
    <name evidence="1" type="ORF">RCOM_0445960</name>
</gene>
<organism evidence="1 2">
    <name type="scientific">Ricinus communis</name>
    <name type="common">Castor bean</name>
    <dbReference type="NCBI Taxonomy" id="3988"/>
    <lineage>
        <taxon>Eukaryota</taxon>
        <taxon>Viridiplantae</taxon>
        <taxon>Streptophyta</taxon>
        <taxon>Embryophyta</taxon>
        <taxon>Tracheophyta</taxon>
        <taxon>Spermatophyta</taxon>
        <taxon>Magnoliopsida</taxon>
        <taxon>eudicotyledons</taxon>
        <taxon>Gunneridae</taxon>
        <taxon>Pentapetalae</taxon>
        <taxon>rosids</taxon>
        <taxon>fabids</taxon>
        <taxon>Malpighiales</taxon>
        <taxon>Euphorbiaceae</taxon>
        <taxon>Acalyphoideae</taxon>
        <taxon>Acalypheae</taxon>
        <taxon>Ricinus</taxon>
    </lineage>
</organism>
<dbReference type="EMBL" id="EQ974512">
    <property type="protein sequence ID" value="EEF28990.1"/>
    <property type="molecule type" value="Genomic_DNA"/>
</dbReference>
<name>B9T571_RICCO</name>
<dbReference type="Proteomes" id="UP000008311">
    <property type="component" value="Unassembled WGS sequence"/>
</dbReference>
<evidence type="ECO:0000313" key="2">
    <source>
        <dbReference type="Proteomes" id="UP000008311"/>
    </source>
</evidence>
<protein>
    <submittedName>
        <fullName evidence="1">Uncharacterized protein</fullName>
    </submittedName>
</protein>
<dbReference type="AlphaFoldDB" id="B9T571"/>
<proteinExistence type="predicted"/>
<keyword evidence="2" id="KW-1185">Reference proteome</keyword>
<evidence type="ECO:0000313" key="1">
    <source>
        <dbReference type="EMBL" id="EEF28990.1"/>
    </source>
</evidence>
<dbReference type="InParanoid" id="B9T571"/>
<accession>B9T571</accession>
<reference evidence="2" key="1">
    <citation type="journal article" date="2010" name="Nat. Biotechnol.">
        <title>Draft genome sequence of the oilseed species Ricinus communis.</title>
        <authorList>
            <person name="Chan A.P."/>
            <person name="Crabtree J."/>
            <person name="Zhao Q."/>
            <person name="Lorenzi H."/>
            <person name="Orvis J."/>
            <person name="Puiu D."/>
            <person name="Melake-Berhan A."/>
            <person name="Jones K.M."/>
            <person name="Redman J."/>
            <person name="Chen G."/>
            <person name="Cahoon E.B."/>
            <person name="Gedil M."/>
            <person name="Stanke M."/>
            <person name="Haas B.J."/>
            <person name="Wortman J.R."/>
            <person name="Fraser-Liggett C.M."/>
            <person name="Ravel J."/>
            <person name="Rabinowicz P.D."/>
        </authorList>
    </citation>
    <scope>NUCLEOTIDE SEQUENCE [LARGE SCALE GENOMIC DNA]</scope>
    <source>
        <strain evidence="2">cv. Hale</strain>
    </source>
</reference>